<dbReference type="Proteomes" id="UP000184474">
    <property type="component" value="Unassembled WGS sequence"/>
</dbReference>
<keyword evidence="2" id="KW-1185">Reference proteome</keyword>
<name>A0A1M6SXH2_REIAG</name>
<sequence>MTKEETIQSAVKDAYTFEQYIARIEQLHTEEKATSSPDNKMYYDYSVLGLARMQRVYKKAELNPEITQAVATIQSPQHWVLISESWCGDASQTVPVIARIAEQNPNITLHIVLRDSNPDLMEYYKTNGATSIPILAILDENWSELTVWGPRPAVAQQKVMNYKSTPEAERPAYEELSKEIQKWYNADKGISTQNELAKLIK</sequence>
<dbReference type="Gene3D" id="3.40.30.10">
    <property type="entry name" value="Glutaredoxin"/>
    <property type="match status" value="1"/>
</dbReference>
<evidence type="ECO:0000313" key="2">
    <source>
        <dbReference type="Proteomes" id="UP000184474"/>
    </source>
</evidence>
<dbReference type="AlphaFoldDB" id="A0A1M6SXH2"/>
<accession>A0A1M6SXH2</accession>
<evidence type="ECO:0000313" key="1">
    <source>
        <dbReference type="EMBL" id="SHK49268.1"/>
    </source>
</evidence>
<dbReference type="EMBL" id="FRAA01000005">
    <property type="protein sequence ID" value="SHK49268.1"/>
    <property type="molecule type" value="Genomic_DNA"/>
</dbReference>
<dbReference type="RefSeq" id="WP_073123341.1">
    <property type="nucleotide sequence ID" value="NZ_FRAA01000005.1"/>
</dbReference>
<proteinExistence type="predicted"/>
<dbReference type="InterPro" id="IPR036249">
    <property type="entry name" value="Thioredoxin-like_sf"/>
</dbReference>
<gene>
    <name evidence="1" type="ORF">SAMN04488028_105190</name>
</gene>
<organism evidence="1 2">
    <name type="scientific">Reichenbachiella agariperforans</name>
    <dbReference type="NCBI Taxonomy" id="156994"/>
    <lineage>
        <taxon>Bacteria</taxon>
        <taxon>Pseudomonadati</taxon>
        <taxon>Bacteroidota</taxon>
        <taxon>Cytophagia</taxon>
        <taxon>Cytophagales</taxon>
        <taxon>Reichenbachiellaceae</taxon>
        <taxon>Reichenbachiella</taxon>
    </lineage>
</organism>
<dbReference type="Pfam" id="PF14595">
    <property type="entry name" value="Thioredoxin_9"/>
    <property type="match status" value="1"/>
</dbReference>
<dbReference type="SUPFAM" id="SSF52833">
    <property type="entry name" value="Thioredoxin-like"/>
    <property type="match status" value="1"/>
</dbReference>
<reference evidence="2" key="1">
    <citation type="submission" date="2016-11" db="EMBL/GenBank/DDBJ databases">
        <authorList>
            <person name="Varghese N."/>
            <person name="Submissions S."/>
        </authorList>
    </citation>
    <scope>NUCLEOTIDE SEQUENCE [LARGE SCALE GENOMIC DNA]</scope>
    <source>
        <strain evidence="2">DSM 26134</strain>
    </source>
</reference>
<dbReference type="STRING" id="156994.SAMN04488028_105190"/>
<protein>
    <submittedName>
        <fullName evidence="1">Thioredoxin</fullName>
    </submittedName>
</protein>